<dbReference type="AlphaFoldDB" id="A0A9P4S7W2"/>
<dbReference type="Proteomes" id="UP000799429">
    <property type="component" value="Unassembled WGS sequence"/>
</dbReference>
<organism evidence="2 3">
    <name type="scientific">Patellaria atrata CBS 101060</name>
    <dbReference type="NCBI Taxonomy" id="1346257"/>
    <lineage>
        <taxon>Eukaryota</taxon>
        <taxon>Fungi</taxon>
        <taxon>Dikarya</taxon>
        <taxon>Ascomycota</taxon>
        <taxon>Pezizomycotina</taxon>
        <taxon>Dothideomycetes</taxon>
        <taxon>Dothideomycetes incertae sedis</taxon>
        <taxon>Patellariales</taxon>
        <taxon>Patellariaceae</taxon>
        <taxon>Patellaria</taxon>
    </lineage>
</organism>
<feature type="compositionally biased region" description="Basic and acidic residues" evidence="1">
    <location>
        <begin position="145"/>
        <end position="169"/>
    </location>
</feature>
<protein>
    <submittedName>
        <fullName evidence="2">Uncharacterized protein</fullName>
    </submittedName>
</protein>
<reference evidence="2" key="1">
    <citation type="journal article" date="2020" name="Stud. Mycol.">
        <title>101 Dothideomycetes genomes: a test case for predicting lifestyles and emergence of pathogens.</title>
        <authorList>
            <person name="Haridas S."/>
            <person name="Albert R."/>
            <person name="Binder M."/>
            <person name="Bloem J."/>
            <person name="Labutti K."/>
            <person name="Salamov A."/>
            <person name="Andreopoulos B."/>
            <person name="Baker S."/>
            <person name="Barry K."/>
            <person name="Bills G."/>
            <person name="Bluhm B."/>
            <person name="Cannon C."/>
            <person name="Castanera R."/>
            <person name="Culley D."/>
            <person name="Daum C."/>
            <person name="Ezra D."/>
            <person name="Gonzalez J."/>
            <person name="Henrissat B."/>
            <person name="Kuo A."/>
            <person name="Liang C."/>
            <person name="Lipzen A."/>
            <person name="Lutzoni F."/>
            <person name="Magnuson J."/>
            <person name="Mondo S."/>
            <person name="Nolan M."/>
            <person name="Ohm R."/>
            <person name="Pangilinan J."/>
            <person name="Park H.-J."/>
            <person name="Ramirez L."/>
            <person name="Alfaro M."/>
            <person name="Sun H."/>
            <person name="Tritt A."/>
            <person name="Yoshinaga Y."/>
            <person name="Zwiers L.-H."/>
            <person name="Turgeon B."/>
            <person name="Goodwin S."/>
            <person name="Spatafora J."/>
            <person name="Crous P."/>
            <person name="Grigoriev I."/>
        </authorList>
    </citation>
    <scope>NUCLEOTIDE SEQUENCE</scope>
    <source>
        <strain evidence="2">CBS 101060</strain>
    </source>
</reference>
<dbReference type="EMBL" id="MU006098">
    <property type="protein sequence ID" value="KAF2837736.1"/>
    <property type="molecule type" value="Genomic_DNA"/>
</dbReference>
<accession>A0A9P4S7W2</accession>
<evidence type="ECO:0000256" key="1">
    <source>
        <dbReference type="SAM" id="MobiDB-lite"/>
    </source>
</evidence>
<gene>
    <name evidence="2" type="ORF">M501DRAFT_1017520</name>
</gene>
<feature type="compositionally biased region" description="Acidic residues" evidence="1">
    <location>
        <begin position="185"/>
        <end position="196"/>
    </location>
</feature>
<feature type="compositionally biased region" description="Polar residues" evidence="1">
    <location>
        <begin position="42"/>
        <end position="54"/>
    </location>
</feature>
<sequence>MVPKTPSPIRYYRIEHGYTTAGLALRRSDPDSDSEYDHGPESSVSRTSIATTSAGPVRRSTFEQRHTPGTEVRDGQVVGGRASERVTVEVEEEDMLVPGTLVLEGLRSESKEGSERGESRREGRSRERGARTGGPGGRRRRMKFQTREEAENADRDDGGERGEERRESRGQMVGSARALPSPSLTEEDKESEESEETVVQQSGYDRIVALRLEELEIARSIANSIAGGFRMLWRLGRRMLRARSEVDRER</sequence>
<evidence type="ECO:0000313" key="2">
    <source>
        <dbReference type="EMBL" id="KAF2837736.1"/>
    </source>
</evidence>
<feature type="compositionally biased region" description="Basic and acidic residues" evidence="1">
    <location>
        <begin position="106"/>
        <end position="130"/>
    </location>
</feature>
<proteinExistence type="predicted"/>
<keyword evidence="3" id="KW-1185">Reference proteome</keyword>
<feature type="compositionally biased region" description="Basic and acidic residues" evidence="1">
    <location>
        <begin position="60"/>
        <end position="74"/>
    </location>
</feature>
<comment type="caution">
    <text evidence="2">The sequence shown here is derived from an EMBL/GenBank/DDBJ whole genome shotgun (WGS) entry which is preliminary data.</text>
</comment>
<feature type="region of interest" description="Disordered" evidence="1">
    <location>
        <begin position="23"/>
        <end position="200"/>
    </location>
</feature>
<evidence type="ECO:0000313" key="3">
    <source>
        <dbReference type="Proteomes" id="UP000799429"/>
    </source>
</evidence>
<feature type="compositionally biased region" description="Basic and acidic residues" evidence="1">
    <location>
        <begin position="26"/>
        <end position="40"/>
    </location>
</feature>
<name>A0A9P4S7W2_9PEZI</name>